<accession>A0ABW5XS86</accession>
<evidence type="ECO:0000313" key="1">
    <source>
        <dbReference type="EMBL" id="MFD2865349.1"/>
    </source>
</evidence>
<name>A0ABW5XS86_9SPHI</name>
<dbReference type="EMBL" id="JBHUON010000013">
    <property type="protein sequence ID" value="MFD2865349.1"/>
    <property type="molecule type" value="Genomic_DNA"/>
</dbReference>
<proteinExistence type="predicted"/>
<keyword evidence="2" id="KW-1185">Reference proteome</keyword>
<gene>
    <name evidence="1" type="ORF">ACFSYC_11680</name>
</gene>
<comment type="caution">
    <text evidence="1">The sequence shown here is derived from an EMBL/GenBank/DDBJ whole genome shotgun (WGS) entry which is preliminary data.</text>
</comment>
<protein>
    <recommendedName>
        <fullName evidence="3">Lipoprotein</fullName>
    </recommendedName>
</protein>
<dbReference type="PROSITE" id="PS51257">
    <property type="entry name" value="PROKAR_LIPOPROTEIN"/>
    <property type="match status" value="1"/>
</dbReference>
<dbReference type="RefSeq" id="WP_377127523.1">
    <property type="nucleotide sequence ID" value="NZ_JBHUHN010000001.1"/>
</dbReference>
<evidence type="ECO:0008006" key="3">
    <source>
        <dbReference type="Google" id="ProtNLM"/>
    </source>
</evidence>
<sequence length="62" mass="6781">MKSTIIILIGTVVLTACGRESSPDGRSQIRDEKIQQQIDSLKAETRALADSIGIINKKLKPM</sequence>
<dbReference type="Proteomes" id="UP001597601">
    <property type="component" value="Unassembled WGS sequence"/>
</dbReference>
<reference evidence="2" key="1">
    <citation type="journal article" date="2019" name="Int. J. Syst. Evol. Microbiol.">
        <title>The Global Catalogue of Microorganisms (GCM) 10K type strain sequencing project: providing services to taxonomists for standard genome sequencing and annotation.</title>
        <authorList>
            <consortium name="The Broad Institute Genomics Platform"/>
            <consortium name="The Broad Institute Genome Sequencing Center for Infectious Disease"/>
            <person name="Wu L."/>
            <person name="Ma J."/>
        </authorList>
    </citation>
    <scope>NUCLEOTIDE SEQUENCE [LARGE SCALE GENOMIC DNA]</scope>
    <source>
        <strain evidence="2">KCTC 52232</strain>
    </source>
</reference>
<organism evidence="1 2">
    <name type="scientific">Mucilaginibacter antarcticus</name>
    <dbReference type="NCBI Taxonomy" id="1855725"/>
    <lineage>
        <taxon>Bacteria</taxon>
        <taxon>Pseudomonadati</taxon>
        <taxon>Bacteroidota</taxon>
        <taxon>Sphingobacteriia</taxon>
        <taxon>Sphingobacteriales</taxon>
        <taxon>Sphingobacteriaceae</taxon>
        <taxon>Mucilaginibacter</taxon>
    </lineage>
</organism>
<evidence type="ECO:0000313" key="2">
    <source>
        <dbReference type="Proteomes" id="UP001597601"/>
    </source>
</evidence>